<dbReference type="HOGENOM" id="CLU_2306860_0_0_1"/>
<feature type="domain" description="Cytidyltransferase-like" evidence="12">
    <location>
        <begin position="27"/>
        <end position="93"/>
    </location>
</feature>
<dbReference type="AlphaFoldDB" id="T0MBV3"/>
<evidence type="ECO:0000256" key="9">
    <source>
        <dbReference type="ARBA" id="ARBA00024191"/>
    </source>
</evidence>
<dbReference type="EMBL" id="KE647256">
    <property type="protein sequence ID" value="EQB60676.1"/>
    <property type="molecule type" value="Genomic_DNA"/>
</dbReference>
<evidence type="ECO:0000256" key="2">
    <source>
        <dbReference type="ARBA" id="ARBA00010101"/>
    </source>
</evidence>
<dbReference type="Pfam" id="PF01467">
    <property type="entry name" value="CTP_transf_like"/>
    <property type="match status" value="1"/>
</dbReference>
<evidence type="ECO:0000256" key="7">
    <source>
        <dbReference type="ARBA" id="ARBA00023209"/>
    </source>
</evidence>
<dbReference type="VEuPathDB" id="MicrosporidiaDB:NAPIS_ORF01758"/>
<dbReference type="Proteomes" id="UP000053780">
    <property type="component" value="Unassembled WGS sequence"/>
</dbReference>
<dbReference type="GO" id="GO:0004306">
    <property type="term" value="F:ethanolamine-phosphate cytidylyltransferase activity"/>
    <property type="evidence" value="ECO:0007669"/>
    <property type="project" value="UniProtKB-EC"/>
</dbReference>
<dbReference type="PANTHER" id="PTHR45780">
    <property type="entry name" value="ETHANOLAMINE-PHOSPHATE CYTIDYLYLTRANSFERASE"/>
    <property type="match status" value="1"/>
</dbReference>
<evidence type="ECO:0000256" key="4">
    <source>
        <dbReference type="ARBA" id="ARBA00022679"/>
    </source>
</evidence>
<keyword evidence="5 13" id="KW-0548">Nucleotidyltransferase</keyword>
<evidence type="ECO:0000259" key="12">
    <source>
        <dbReference type="Pfam" id="PF01467"/>
    </source>
</evidence>
<evidence type="ECO:0000256" key="8">
    <source>
        <dbReference type="ARBA" id="ARBA00023264"/>
    </source>
</evidence>
<keyword evidence="4 13" id="KW-0808">Transferase</keyword>
<dbReference type="Gene3D" id="3.40.50.620">
    <property type="entry name" value="HUPs"/>
    <property type="match status" value="2"/>
</dbReference>
<evidence type="ECO:0000256" key="10">
    <source>
        <dbReference type="ARBA" id="ARBA00024221"/>
    </source>
</evidence>
<dbReference type="PANTHER" id="PTHR45780:SF2">
    <property type="entry name" value="ETHANOLAMINE-PHOSPHATE CYTIDYLYLTRANSFERASE"/>
    <property type="match status" value="1"/>
</dbReference>
<dbReference type="OrthoDB" id="40021at2759"/>
<comment type="similarity">
    <text evidence="2">Belongs to the cytidylyltransferase family.</text>
</comment>
<dbReference type="InterPro" id="IPR014729">
    <property type="entry name" value="Rossmann-like_a/b/a_fold"/>
</dbReference>
<dbReference type="InterPro" id="IPR004821">
    <property type="entry name" value="Cyt_trans-like"/>
</dbReference>
<evidence type="ECO:0000256" key="11">
    <source>
        <dbReference type="ARBA" id="ARBA00031473"/>
    </source>
</evidence>
<evidence type="ECO:0000256" key="3">
    <source>
        <dbReference type="ARBA" id="ARBA00022516"/>
    </source>
</evidence>
<dbReference type="EC" id="2.7.7.14" evidence="10"/>
<proteinExistence type="inferred from homology"/>
<name>T0MBV3_9MICR</name>
<sequence length="100" mass="11325">MKNIFIDGCFDLFHFGHANALRRAKKLGLPILSDEERYEVVKSCRWVDKVVGNVPYVPSMKLIEEFGCDAAVHGDDLVTDGDGTEVYKEIKAQGKFKEFK</sequence>
<dbReference type="GO" id="GO:0006646">
    <property type="term" value="P:phosphatidylethanolamine biosynthetic process"/>
    <property type="evidence" value="ECO:0007669"/>
    <property type="project" value="UniProtKB-UniPathway"/>
</dbReference>
<evidence type="ECO:0000256" key="1">
    <source>
        <dbReference type="ARBA" id="ARBA00005189"/>
    </source>
</evidence>
<keyword evidence="7" id="KW-0594">Phospholipid biosynthesis</keyword>
<reference evidence="13 14" key="1">
    <citation type="journal article" date="2013" name="BMC Genomics">
        <title>Genome sequencing and comparative genomics of honey bee microsporidia, Nosema apis reveal novel insights into host-parasite interactions.</title>
        <authorList>
            <person name="Chen Yp."/>
            <person name="Pettis J.S."/>
            <person name="Zhao Y."/>
            <person name="Liu X."/>
            <person name="Tallon L.J."/>
            <person name="Sadzewicz L.D."/>
            <person name="Li R."/>
            <person name="Zheng H."/>
            <person name="Huang S."/>
            <person name="Zhang X."/>
            <person name="Hamilton M.C."/>
            <person name="Pernal S.F."/>
            <person name="Melathopoulos A.P."/>
            <person name="Yan X."/>
            <person name="Evans J.D."/>
        </authorList>
    </citation>
    <scope>NUCLEOTIDE SEQUENCE [LARGE SCALE GENOMIC DNA]</scope>
    <source>
        <strain evidence="13 14">BRL 01</strain>
    </source>
</reference>
<gene>
    <name evidence="13" type="ORF">NAPIS_ORF01758</name>
</gene>
<keyword evidence="8" id="KW-1208">Phospholipid metabolism</keyword>
<keyword evidence="3" id="KW-0444">Lipid biosynthesis</keyword>
<dbReference type="SUPFAM" id="SSF52374">
    <property type="entry name" value="Nucleotidylyl transferase"/>
    <property type="match status" value="1"/>
</dbReference>
<protein>
    <recommendedName>
        <fullName evidence="10">ethanolamine-phosphate cytidylyltransferase</fullName>
        <ecNumber evidence="10">2.7.7.14</ecNumber>
    </recommendedName>
    <alternativeName>
        <fullName evidence="11">CTP:phosphoethanolamine cytidylyltransferase</fullName>
    </alternativeName>
</protein>
<organism evidence="13 14">
    <name type="scientific">Vairimorpha apis BRL 01</name>
    <dbReference type="NCBI Taxonomy" id="1037528"/>
    <lineage>
        <taxon>Eukaryota</taxon>
        <taxon>Fungi</taxon>
        <taxon>Fungi incertae sedis</taxon>
        <taxon>Microsporidia</taxon>
        <taxon>Nosematidae</taxon>
        <taxon>Vairimorpha</taxon>
    </lineage>
</organism>
<evidence type="ECO:0000313" key="14">
    <source>
        <dbReference type="Proteomes" id="UP000053780"/>
    </source>
</evidence>
<evidence type="ECO:0000256" key="5">
    <source>
        <dbReference type="ARBA" id="ARBA00022695"/>
    </source>
</evidence>
<dbReference type="GO" id="GO:0005737">
    <property type="term" value="C:cytoplasm"/>
    <property type="evidence" value="ECO:0007669"/>
    <property type="project" value="TreeGrafter"/>
</dbReference>
<keyword evidence="6" id="KW-0443">Lipid metabolism</keyword>
<keyword evidence="14" id="KW-1185">Reference proteome</keyword>
<dbReference type="NCBIfam" id="TIGR00125">
    <property type="entry name" value="cyt_tran_rel"/>
    <property type="match status" value="1"/>
</dbReference>
<dbReference type="UniPathway" id="UPA00558">
    <property type="reaction ID" value="UER00742"/>
</dbReference>
<comment type="pathway">
    <text evidence="1">Lipid metabolism.</text>
</comment>
<evidence type="ECO:0000256" key="6">
    <source>
        <dbReference type="ARBA" id="ARBA00023098"/>
    </source>
</evidence>
<comment type="pathway">
    <text evidence="9">Phospholipid metabolism; phosphatidylethanolamine biosynthesis; phosphatidylethanolamine from ethanolamine: step 2/3.</text>
</comment>
<evidence type="ECO:0000313" key="13">
    <source>
        <dbReference type="EMBL" id="EQB60676.1"/>
    </source>
</evidence>
<accession>T0MBV3</accession>
<dbReference type="InterPro" id="IPR044608">
    <property type="entry name" value="Ect1/PCYT2"/>
</dbReference>